<dbReference type="InterPro" id="IPR012337">
    <property type="entry name" value="RNaseH-like_sf"/>
</dbReference>
<comment type="caution">
    <text evidence="2">The sequence shown here is derived from an EMBL/GenBank/DDBJ whole genome shotgun (WGS) entry which is preliminary data.</text>
</comment>
<reference evidence="2" key="1">
    <citation type="submission" date="2019-08" db="EMBL/GenBank/DDBJ databases">
        <authorList>
            <person name="Kucharzyk K."/>
            <person name="Murdoch R.W."/>
            <person name="Higgins S."/>
            <person name="Loffler F."/>
        </authorList>
    </citation>
    <scope>NUCLEOTIDE SEQUENCE</scope>
</reference>
<accession>A0A645DBG4</accession>
<name>A0A645DBG4_9ZZZZ</name>
<gene>
    <name evidence="2" type="ORF">SDC9_133638</name>
</gene>
<evidence type="ECO:0000313" key="2">
    <source>
        <dbReference type="EMBL" id="MPM86549.1"/>
    </source>
</evidence>
<evidence type="ECO:0000259" key="1">
    <source>
        <dbReference type="Pfam" id="PF01609"/>
    </source>
</evidence>
<dbReference type="AlphaFoldDB" id="A0A645DBG4"/>
<dbReference type="SUPFAM" id="SSF53098">
    <property type="entry name" value="Ribonuclease H-like"/>
    <property type="match status" value="1"/>
</dbReference>
<feature type="domain" description="Transposase IS4-like" evidence="1">
    <location>
        <begin position="2"/>
        <end position="253"/>
    </location>
</feature>
<dbReference type="PANTHER" id="PTHR34614:SF2">
    <property type="entry name" value="TRANSPOSASE IS4-LIKE DOMAIN-CONTAINING PROTEIN"/>
    <property type="match status" value="1"/>
</dbReference>
<sequence length="316" mass="37053">MVYGQRSRLPVTYRVLPGAIGDVSTVKRLLDGFEKLDFPALSLVMDRGFYSLKNVTDLFDRRYHFIIGVPSHLKWVRGVIDRCQDALSSPRGYRQLDDESLFMHTELFQWPENQRRCYLHVFYNPHRAADDQDLLIRKLLMCKEELETGKRVPAHEQDYEQFFLLKETPARGLRVDYNDEAIKSYRNKYAGFFTILSTRKMDALEALAIYRNKDVVEKSFDDLKNQLDLKRLRMHSSGRMNARIFVQFIALVLLSQVQKTLREQRLSDRFSPRLMLGELESLTRIHYAGKYKDVASEVSKTQREILEAFAINPNTL</sequence>
<dbReference type="GO" id="GO:0006313">
    <property type="term" value="P:DNA transposition"/>
    <property type="evidence" value="ECO:0007669"/>
    <property type="project" value="InterPro"/>
</dbReference>
<proteinExistence type="predicted"/>
<dbReference type="InterPro" id="IPR002559">
    <property type="entry name" value="Transposase_11"/>
</dbReference>
<dbReference type="PANTHER" id="PTHR34614">
    <property type="match status" value="1"/>
</dbReference>
<dbReference type="GO" id="GO:0003677">
    <property type="term" value="F:DNA binding"/>
    <property type="evidence" value="ECO:0007669"/>
    <property type="project" value="InterPro"/>
</dbReference>
<protein>
    <recommendedName>
        <fullName evidence="1">Transposase IS4-like domain-containing protein</fullName>
    </recommendedName>
</protein>
<dbReference type="GO" id="GO:0004803">
    <property type="term" value="F:transposase activity"/>
    <property type="evidence" value="ECO:0007669"/>
    <property type="project" value="InterPro"/>
</dbReference>
<dbReference type="Pfam" id="PF01609">
    <property type="entry name" value="DDE_Tnp_1"/>
    <property type="match status" value="1"/>
</dbReference>
<organism evidence="2">
    <name type="scientific">bioreactor metagenome</name>
    <dbReference type="NCBI Taxonomy" id="1076179"/>
    <lineage>
        <taxon>unclassified sequences</taxon>
        <taxon>metagenomes</taxon>
        <taxon>ecological metagenomes</taxon>
    </lineage>
</organism>
<dbReference type="EMBL" id="VSSQ01034558">
    <property type="protein sequence ID" value="MPM86549.1"/>
    <property type="molecule type" value="Genomic_DNA"/>
</dbReference>